<protein>
    <submittedName>
        <fullName evidence="1">Uncharacterized protein</fullName>
    </submittedName>
</protein>
<accession>A0A8S0V7T3</accession>
<dbReference type="Gramene" id="OE9A081840T1">
    <property type="protein sequence ID" value="OE9A081840C1"/>
    <property type="gene ID" value="OE9A081840"/>
</dbReference>
<organism evidence="1 2">
    <name type="scientific">Olea europaea subsp. europaea</name>
    <dbReference type="NCBI Taxonomy" id="158383"/>
    <lineage>
        <taxon>Eukaryota</taxon>
        <taxon>Viridiplantae</taxon>
        <taxon>Streptophyta</taxon>
        <taxon>Embryophyta</taxon>
        <taxon>Tracheophyta</taxon>
        <taxon>Spermatophyta</taxon>
        <taxon>Magnoliopsida</taxon>
        <taxon>eudicotyledons</taxon>
        <taxon>Gunneridae</taxon>
        <taxon>Pentapetalae</taxon>
        <taxon>asterids</taxon>
        <taxon>lamiids</taxon>
        <taxon>Lamiales</taxon>
        <taxon>Oleaceae</taxon>
        <taxon>Oleeae</taxon>
        <taxon>Olea</taxon>
    </lineage>
</organism>
<dbReference type="EMBL" id="CACTIH010009206">
    <property type="protein sequence ID" value="CAA3027482.1"/>
    <property type="molecule type" value="Genomic_DNA"/>
</dbReference>
<dbReference type="AlphaFoldDB" id="A0A8S0V7T3"/>
<name>A0A8S0V7T3_OLEEU</name>
<sequence length="78" mass="8864">MRMTGVWKGSHIMPQTTWLLRKPATVPTNSTVSMRCSRLKGNVENTTNIEEVQDHNVSSSQTHQIFGTQESVDYIRCL</sequence>
<gene>
    <name evidence="1" type="ORF">OLEA9_A081840</name>
</gene>
<comment type="caution">
    <text evidence="1">The sequence shown here is derived from an EMBL/GenBank/DDBJ whole genome shotgun (WGS) entry which is preliminary data.</text>
</comment>
<reference evidence="1 2" key="1">
    <citation type="submission" date="2019-12" db="EMBL/GenBank/DDBJ databases">
        <authorList>
            <person name="Alioto T."/>
            <person name="Alioto T."/>
            <person name="Gomez Garrido J."/>
        </authorList>
    </citation>
    <scope>NUCLEOTIDE SEQUENCE [LARGE SCALE GENOMIC DNA]</scope>
</reference>
<dbReference type="Proteomes" id="UP000594638">
    <property type="component" value="Unassembled WGS sequence"/>
</dbReference>
<evidence type="ECO:0000313" key="1">
    <source>
        <dbReference type="EMBL" id="CAA3027482.1"/>
    </source>
</evidence>
<evidence type="ECO:0000313" key="2">
    <source>
        <dbReference type="Proteomes" id="UP000594638"/>
    </source>
</evidence>
<keyword evidence="2" id="KW-1185">Reference proteome</keyword>
<proteinExistence type="predicted"/>